<reference evidence="2" key="1">
    <citation type="journal article" date="2023" name="Science">
        <title>Elucidation of the pathway for biosynthesis of saponin adjuvants from the soapbark tree.</title>
        <authorList>
            <person name="Reed J."/>
            <person name="Orme A."/>
            <person name="El-Demerdash A."/>
            <person name="Owen C."/>
            <person name="Martin L.B.B."/>
            <person name="Misra R.C."/>
            <person name="Kikuchi S."/>
            <person name="Rejzek M."/>
            <person name="Martin A.C."/>
            <person name="Harkess A."/>
            <person name="Leebens-Mack J."/>
            <person name="Louveau T."/>
            <person name="Stephenson M.J."/>
            <person name="Osbourn A."/>
        </authorList>
    </citation>
    <scope>NUCLEOTIDE SEQUENCE</scope>
    <source>
        <strain evidence="2">S10</strain>
    </source>
</reference>
<dbReference type="KEGG" id="qsa:O6P43_016440"/>
<proteinExistence type="predicted"/>
<accession>A0AAD7LN99</accession>
<gene>
    <name evidence="2" type="ORF">O6P43_016440</name>
</gene>
<sequence length="112" mass="12936">MFAGFNGERFSDWMYWIEQFFDVDNTPESAKVKLASINLEGRALQWHKAYMSSMTGIMVYWGRYIGDMSVRFGQEEEGDPLGRLSKLKQTGSVQEYQAEFESLLNQVSLLES</sequence>
<dbReference type="InterPro" id="IPR005162">
    <property type="entry name" value="Retrotrans_gag_dom"/>
</dbReference>
<protein>
    <submittedName>
        <fullName evidence="2">Retrotransposon gag protein</fullName>
    </submittedName>
</protein>
<evidence type="ECO:0000259" key="1">
    <source>
        <dbReference type="Pfam" id="PF03732"/>
    </source>
</evidence>
<evidence type="ECO:0000313" key="3">
    <source>
        <dbReference type="Proteomes" id="UP001163823"/>
    </source>
</evidence>
<organism evidence="2 3">
    <name type="scientific">Quillaja saponaria</name>
    <name type="common">Soap bark tree</name>
    <dbReference type="NCBI Taxonomy" id="32244"/>
    <lineage>
        <taxon>Eukaryota</taxon>
        <taxon>Viridiplantae</taxon>
        <taxon>Streptophyta</taxon>
        <taxon>Embryophyta</taxon>
        <taxon>Tracheophyta</taxon>
        <taxon>Spermatophyta</taxon>
        <taxon>Magnoliopsida</taxon>
        <taxon>eudicotyledons</taxon>
        <taxon>Gunneridae</taxon>
        <taxon>Pentapetalae</taxon>
        <taxon>rosids</taxon>
        <taxon>fabids</taxon>
        <taxon>Fabales</taxon>
        <taxon>Quillajaceae</taxon>
        <taxon>Quillaja</taxon>
    </lineage>
</organism>
<name>A0AAD7LN99_QUISA</name>
<feature type="domain" description="Retrotransposon gag" evidence="1">
    <location>
        <begin position="33"/>
        <end position="108"/>
    </location>
</feature>
<dbReference type="Pfam" id="PF03732">
    <property type="entry name" value="Retrotrans_gag"/>
    <property type="match status" value="1"/>
</dbReference>
<dbReference type="Proteomes" id="UP001163823">
    <property type="component" value="Chromosome 7"/>
</dbReference>
<keyword evidence="3" id="KW-1185">Reference proteome</keyword>
<dbReference type="AlphaFoldDB" id="A0AAD7LN99"/>
<dbReference type="EMBL" id="JARAOO010000007">
    <property type="protein sequence ID" value="KAJ7961037.1"/>
    <property type="molecule type" value="Genomic_DNA"/>
</dbReference>
<evidence type="ECO:0000313" key="2">
    <source>
        <dbReference type="EMBL" id="KAJ7961037.1"/>
    </source>
</evidence>
<comment type="caution">
    <text evidence="2">The sequence shown here is derived from an EMBL/GenBank/DDBJ whole genome shotgun (WGS) entry which is preliminary data.</text>
</comment>